<dbReference type="InterPro" id="IPR000943">
    <property type="entry name" value="RNA_pol_sigma70"/>
</dbReference>
<dbReference type="Pfam" id="PF03979">
    <property type="entry name" value="Sigma70_r1_1"/>
    <property type="match status" value="1"/>
</dbReference>
<dbReference type="NCBIfam" id="NF006666">
    <property type="entry name" value="PRK09210.1"/>
    <property type="match status" value="1"/>
</dbReference>
<dbReference type="GO" id="GO:0003677">
    <property type="term" value="F:DNA binding"/>
    <property type="evidence" value="ECO:0007669"/>
    <property type="project" value="UniProtKB-UniRule"/>
</dbReference>
<dbReference type="HAMAP" id="MF_00963">
    <property type="entry name" value="Sigma70_RpoD_SigA"/>
    <property type="match status" value="1"/>
</dbReference>
<dbReference type="PANTHER" id="PTHR30603">
    <property type="entry name" value="RNA POLYMERASE SIGMA FACTOR RPO"/>
    <property type="match status" value="1"/>
</dbReference>
<dbReference type="InterPro" id="IPR050239">
    <property type="entry name" value="Sigma-70_RNA_pol_init_factors"/>
</dbReference>
<dbReference type="EMBL" id="SORX01000005">
    <property type="protein sequence ID" value="TFE01124.1"/>
    <property type="molecule type" value="Genomic_DNA"/>
</dbReference>
<dbReference type="InterPro" id="IPR042189">
    <property type="entry name" value="RNA_pol_sigma_70_r1_1_sf"/>
</dbReference>
<dbReference type="CDD" id="cd06171">
    <property type="entry name" value="Sigma70_r4"/>
    <property type="match status" value="1"/>
</dbReference>
<comment type="subunit">
    <text evidence="6">Interacts transiently with the RNA polymerase catalytic core.</text>
</comment>
<name>A0A4Y8LHM6_9BACL</name>
<dbReference type="Proteomes" id="UP000297776">
    <property type="component" value="Unassembled WGS sequence"/>
</dbReference>
<dbReference type="OrthoDB" id="9809557at2"/>
<protein>
    <recommendedName>
        <fullName evidence="6">RNA polymerase sigma factor SigA</fullName>
    </recommendedName>
</protein>
<dbReference type="NCBIfam" id="TIGR02937">
    <property type="entry name" value="sigma70-ECF"/>
    <property type="match status" value="1"/>
</dbReference>
<feature type="region of interest" description="Disordered" evidence="8">
    <location>
        <begin position="1"/>
        <end position="20"/>
    </location>
</feature>
<keyword evidence="2 6" id="KW-0805">Transcription regulation</keyword>
<dbReference type="GO" id="GO:0016987">
    <property type="term" value="F:sigma factor activity"/>
    <property type="evidence" value="ECO:0007669"/>
    <property type="project" value="UniProtKB-UniRule"/>
</dbReference>
<sequence>MAEKSTRSKQTEPETATLESVKAQLLEAAKKNGEITYEDIAEKLAGFELDTEQIEEFYEQIGEQGVEVLKENAEADPSVTELGKEAEEEFDLNDLSVPPGVKINDPVRMYLKEIGRVDLLSAQEEINLATRIEEGDEEAKRRLAEANLRLVVSIAKRYVGRGMLFLDLIQEGNMGLIKAVEKFDHSKGFKFSTYATWWIRQAITRAIADQARTIRIPVHMVETINKLIRVQRQLLQDLGREPSPEEISEEMDLTPEKVREILKIAQEPVSLETPIGEEDDSHLGDFIEDSEAQSPSDHAAYELLKEQLEDVLDTLTDREENVLRLRFGLDDGRTRTLEEVGKVFGVTRERIRQIEAKALRKLRHPSRSKRLKDFLE</sequence>
<evidence type="ECO:0000256" key="5">
    <source>
        <dbReference type="ARBA" id="ARBA00023163"/>
    </source>
</evidence>
<dbReference type="InterPro" id="IPR012760">
    <property type="entry name" value="RNA_pol_sigma_RpoD_C"/>
</dbReference>
<dbReference type="SUPFAM" id="SSF88659">
    <property type="entry name" value="Sigma3 and sigma4 domains of RNA polymerase sigma factors"/>
    <property type="match status" value="2"/>
</dbReference>
<feature type="short sequence motif" description="Interaction with polymerase core subunit RpoC" evidence="6">
    <location>
        <begin position="167"/>
        <end position="170"/>
    </location>
</feature>
<keyword evidence="3 6" id="KW-0731">Sigma factor</keyword>
<evidence type="ECO:0000256" key="7">
    <source>
        <dbReference type="SAM" id="Coils"/>
    </source>
</evidence>
<keyword evidence="5 6" id="KW-0804">Transcription</keyword>
<dbReference type="InterPro" id="IPR014284">
    <property type="entry name" value="RNA_pol_sigma-70_dom"/>
</dbReference>
<comment type="caution">
    <text evidence="11">The sequence shown here is derived from an EMBL/GenBank/DDBJ whole genome shotgun (WGS) entry which is preliminary data.</text>
</comment>
<feature type="domain" description="RNA polymerase sigma-70" evidence="10">
    <location>
        <begin position="336"/>
        <end position="362"/>
    </location>
</feature>
<dbReference type="Gene3D" id="1.10.220.120">
    <property type="entry name" value="Sigma-70 factor, region 1.1"/>
    <property type="match status" value="1"/>
</dbReference>
<organism evidence="11 12">
    <name type="scientific">Jeotgalibacillus salarius</name>
    <dbReference type="NCBI Taxonomy" id="546023"/>
    <lineage>
        <taxon>Bacteria</taxon>
        <taxon>Bacillati</taxon>
        <taxon>Bacillota</taxon>
        <taxon>Bacilli</taxon>
        <taxon>Bacillales</taxon>
        <taxon>Caryophanaceae</taxon>
        <taxon>Jeotgalibacillus</taxon>
    </lineage>
</organism>
<dbReference type="FunFam" id="1.10.10.10:FF:000002">
    <property type="entry name" value="RNA polymerase sigma factor SigA"/>
    <property type="match status" value="1"/>
</dbReference>
<keyword evidence="1 6" id="KW-0963">Cytoplasm</keyword>
<evidence type="ECO:0000256" key="4">
    <source>
        <dbReference type="ARBA" id="ARBA00023125"/>
    </source>
</evidence>
<evidence type="ECO:0000256" key="6">
    <source>
        <dbReference type="HAMAP-Rule" id="MF_00963"/>
    </source>
</evidence>
<reference evidence="11 12" key="1">
    <citation type="submission" date="2019-03" db="EMBL/GenBank/DDBJ databases">
        <authorList>
            <person name="Yang Y."/>
        </authorList>
    </citation>
    <scope>NUCLEOTIDE SEQUENCE [LARGE SCALE GENOMIC DNA]</scope>
    <source>
        <strain evidence="11 12">ASL-1</strain>
    </source>
</reference>
<dbReference type="InterPro" id="IPR028630">
    <property type="entry name" value="Sigma70_RpoD"/>
</dbReference>
<dbReference type="InterPro" id="IPR007624">
    <property type="entry name" value="RNA_pol_sigma70_r3"/>
</dbReference>
<feature type="region of interest" description="Sigma-70 factor domain-2" evidence="6">
    <location>
        <begin position="143"/>
        <end position="213"/>
    </location>
</feature>
<dbReference type="InterPro" id="IPR007127">
    <property type="entry name" value="RNA_pol_sigma_70_r1_1"/>
</dbReference>
<dbReference type="Pfam" id="PF04542">
    <property type="entry name" value="Sigma70_r2"/>
    <property type="match status" value="1"/>
</dbReference>
<feature type="region of interest" description="Sigma-70 factor domain-3" evidence="6">
    <location>
        <begin position="222"/>
        <end position="298"/>
    </location>
</feature>
<evidence type="ECO:0000313" key="12">
    <source>
        <dbReference type="Proteomes" id="UP000297776"/>
    </source>
</evidence>
<dbReference type="GO" id="GO:0005737">
    <property type="term" value="C:cytoplasm"/>
    <property type="evidence" value="ECO:0007669"/>
    <property type="project" value="UniProtKB-SubCell"/>
</dbReference>
<dbReference type="Gene3D" id="1.10.601.10">
    <property type="entry name" value="RNA Polymerase Primary Sigma Factor"/>
    <property type="match status" value="2"/>
</dbReference>
<dbReference type="InterPro" id="IPR013325">
    <property type="entry name" value="RNA_pol_sigma_r2"/>
</dbReference>
<evidence type="ECO:0000256" key="3">
    <source>
        <dbReference type="ARBA" id="ARBA00023082"/>
    </source>
</evidence>
<dbReference type="PRINTS" id="PR00046">
    <property type="entry name" value="SIGMA70FCT"/>
</dbReference>
<dbReference type="AlphaFoldDB" id="A0A4Y8LHM6"/>
<dbReference type="NCBIfam" id="TIGR02393">
    <property type="entry name" value="RpoD_Cterm"/>
    <property type="match status" value="1"/>
</dbReference>
<dbReference type="Pfam" id="PF04545">
    <property type="entry name" value="Sigma70_r4"/>
    <property type="match status" value="1"/>
</dbReference>
<dbReference type="FunFam" id="1.10.10.10:FF:000004">
    <property type="entry name" value="RNA polymerase sigma factor SigA"/>
    <property type="match status" value="1"/>
</dbReference>
<evidence type="ECO:0000256" key="8">
    <source>
        <dbReference type="SAM" id="MobiDB-lite"/>
    </source>
</evidence>
<evidence type="ECO:0000259" key="10">
    <source>
        <dbReference type="PROSITE" id="PS00716"/>
    </source>
</evidence>
<evidence type="ECO:0000256" key="1">
    <source>
        <dbReference type="ARBA" id="ARBA00022490"/>
    </source>
</evidence>
<dbReference type="Gene3D" id="1.10.10.10">
    <property type="entry name" value="Winged helix-like DNA-binding domain superfamily/Winged helix DNA-binding domain"/>
    <property type="match status" value="2"/>
</dbReference>
<feature type="region of interest" description="Sigma-70 factor domain-4" evidence="6">
    <location>
        <begin position="311"/>
        <end position="364"/>
    </location>
</feature>
<gene>
    <name evidence="11" type="primary">rpoD</name>
    <name evidence="6" type="synonym">sigA</name>
    <name evidence="11" type="ORF">E2626_10720</name>
</gene>
<dbReference type="InterPro" id="IPR007627">
    <property type="entry name" value="RNA_pol_sigma70_r2"/>
</dbReference>
<dbReference type="SUPFAM" id="SSF88946">
    <property type="entry name" value="Sigma2 domain of RNA polymerase sigma factors"/>
    <property type="match status" value="1"/>
</dbReference>
<dbReference type="FunFam" id="1.10.601.10:FF:000001">
    <property type="entry name" value="RNA polymerase sigma factor SigA"/>
    <property type="match status" value="1"/>
</dbReference>
<feature type="domain" description="RNA polymerase sigma-70" evidence="9">
    <location>
        <begin position="167"/>
        <end position="180"/>
    </location>
</feature>
<evidence type="ECO:0000259" key="9">
    <source>
        <dbReference type="PROSITE" id="PS00715"/>
    </source>
</evidence>
<evidence type="ECO:0000313" key="11">
    <source>
        <dbReference type="EMBL" id="TFE01124.1"/>
    </source>
</evidence>
<dbReference type="RefSeq" id="WP_134381744.1">
    <property type="nucleotide sequence ID" value="NZ_SORX01000005.1"/>
</dbReference>
<dbReference type="Pfam" id="PF00140">
    <property type="entry name" value="Sigma70_r1_2"/>
    <property type="match status" value="1"/>
</dbReference>
<dbReference type="PROSITE" id="PS00716">
    <property type="entry name" value="SIGMA70_2"/>
    <property type="match status" value="1"/>
</dbReference>
<comment type="function">
    <text evidence="6">Sigma factors are initiation factors that promote the attachment of RNA polymerase to specific initiation sites and are then released. This sigma factor is the primary sigma factor during exponential growth.</text>
</comment>
<dbReference type="InterPro" id="IPR013324">
    <property type="entry name" value="RNA_pol_sigma_r3/r4-like"/>
</dbReference>
<keyword evidence="7" id="KW-0175">Coiled coil</keyword>
<dbReference type="Pfam" id="PF04539">
    <property type="entry name" value="Sigma70_r3"/>
    <property type="match status" value="1"/>
</dbReference>
<comment type="subcellular location">
    <subcellularLocation>
        <location evidence="6">Cytoplasm</location>
    </subcellularLocation>
</comment>
<feature type="compositionally biased region" description="Basic and acidic residues" evidence="8">
    <location>
        <begin position="1"/>
        <end position="12"/>
    </location>
</feature>
<dbReference type="InterPro" id="IPR009042">
    <property type="entry name" value="RNA_pol_sigma70_r1_2"/>
</dbReference>
<dbReference type="PANTHER" id="PTHR30603:SF60">
    <property type="entry name" value="RNA POLYMERASE SIGMA FACTOR RPOD"/>
    <property type="match status" value="1"/>
</dbReference>
<feature type="DNA-binding region" description="H-T-H motif" evidence="6">
    <location>
        <begin position="337"/>
        <end position="356"/>
    </location>
</feature>
<keyword evidence="12" id="KW-1185">Reference proteome</keyword>
<dbReference type="GO" id="GO:0006352">
    <property type="term" value="P:DNA-templated transcription initiation"/>
    <property type="evidence" value="ECO:0007669"/>
    <property type="project" value="UniProtKB-UniRule"/>
</dbReference>
<feature type="coiled-coil region" evidence="7">
    <location>
        <begin position="298"/>
        <end position="325"/>
    </location>
</feature>
<dbReference type="PROSITE" id="PS00715">
    <property type="entry name" value="SIGMA70_1"/>
    <property type="match status" value="1"/>
</dbReference>
<dbReference type="InterPro" id="IPR007630">
    <property type="entry name" value="RNA_pol_sigma70_r4"/>
</dbReference>
<accession>A0A4Y8LHM6</accession>
<keyword evidence="4 6" id="KW-0238">DNA-binding</keyword>
<evidence type="ECO:0000256" key="2">
    <source>
        <dbReference type="ARBA" id="ARBA00023015"/>
    </source>
</evidence>
<comment type="similarity">
    <text evidence="6">Belongs to the sigma-70 factor family. RpoD/SigA subfamily.</text>
</comment>
<proteinExistence type="inferred from homology"/>
<dbReference type="InterPro" id="IPR036388">
    <property type="entry name" value="WH-like_DNA-bd_sf"/>
</dbReference>